<comment type="caution">
    <text evidence="1">The sequence shown here is derived from an EMBL/GenBank/DDBJ whole genome shotgun (WGS) entry which is preliminary data.</text>
</comment>
<dbReference type="EMBL" id="CAKOGP040001881">
    <property type="protein sequence ID" value="CAJ1955265.1"/>
    <property type="molecule type" value="Genomic_DNA"/>
</dbReference>
<reference evidence="1" key="1">
    <citation type="submission" date="2023-08" db="EMBL/GenBank/DDBJ databases">
        <authorList>
            <person name="Audoor S."/>
            <person name="Bilcke G."/>
        </authorList>
    </citation>
    <scope>NUCLEOTIDE SEQUENCE</scope>
</reference>
<dbReference type="AlphaFoldDB" id="A0AAD2PVH2"/>
<evidence type="ECO:0000313" key="2">
    <source>
        <dbReference type="Proteomes" id="UP001295423"/>
    </source>
</evidence>
<accession>A0AAD2PVH2</accession>
<keyword evidence="2" id="KW-1185">Reference proteome</keyword>
<organism evidence="1 2">
    <name type="scientific">Cylindrotheca closterium</name>
    <dbReference type="NCBI Taxonomy" id="2856"/>
    <lineage>
        <taxon>Eukaryota</taxon>
        <taxon>Sar</taxon>
        <taxon>Stramenopiles</taxon>
        <taxon>Ochrophyta</taxon>
        <taxon>Bacillariophyta</taxon>
        <taxon>Bacillariophyceae</taxon>
        <taxon>Bacillariophycidae</taxon>
        <taxon>Bacillariales</taxon>
        <taxon>Bacillariaceae</taxon>
        <taxon>Cylindrotheca</taxon>
    </lineage>
</organism>
<evidence type="ECO:0000313" key="1">
    <source>
        <dbReference type="EMBL" id="CAJ1955265.1"/>
    </source>
</evidence>
<gene>
    <name evidence="1" type="ORF">CYCCA115_LOCUS15666</name>
</gene>
<sequence length="168" mass="18724">MNRTPQAQALSEFDKFISEDLPRFLTFVAKEVMFPLITLLICFGGAVKLFAHTQQQLYPPPKSVRHKEIVKQYSNGKVDEALQEFAKLDYGPSYLSMACHEIYVVGTEASVAKGIMILKEAQIQNKGIPEKKIKEMRADAAAILSGNAIMVRTNANVAKEEYLGVASW</sequence>
<dbReference type="Proteomes" id="UP001295423">
    <property type="component" value="Unassembled WGS sequence"/>
</dbReference>
<protein>
    <submittedName>
        <fullName evidence="1">Uncharacterized protein</fullName>
    </submittedName>
</protein>
<proteinExistence type="predicted"/>
<name>A0AAD2PVH2_9STRA</name>